<accession>M1WXQ5</accession>
<dbReference type="AlphaFoldDB" id="M1WXQ5"/>
<keyword evidence="1" id="KW-0808">Transferase</keyword>
<comment type="caution">
    <text evidence="1">The sequence shown here is derived from an EMBL/GenBank/DDBJ whole genome shotgun (WGS) entry which is preliminary data.</text>
</comment>
<evidence type="ECO:0000313" key="1">
    <source>
        <dbReference type="EMBL" id="CCH66457.1"/>
    </source>
</evidence>
<name>M1WXQ5_9NOST</name>
<organism evidence="1 2">
    <name type="scientific">Richelia intracellularis HH01</name>
    <dbReference type="NCBI Taxonomy" id="1165094"/>
    <lineage>
        <taxon>Bacteria</taxon>
        <taxon>Bacillati</taxon>
        <taxon>Cyanobacteriota</taxon>
        <taxon>Cyanophyceae</taxon>
        <taxon>Nostocales</taxon>
        <taxon>Nostocaceae</taxon>
        <taxon>Richelia</taxon>
    </lineage>
</organism>
<dbReference type="STRING" id="1165094.RINTHH_3020"/>
<dbReference type="Gene3D" id="3.90.1150.10">
    <property type="entry name" value="Aspartate Aminotransferase, domain 1"/>
    <property type="match status" value="1"/>
</dbReference>
<dbReference type="InterPro" id="IPR015422">
    <property type="entry name" value="PyrdxlP-dep_Trfase_small"/>
</dbReference>
<keyword evidence="1" id="KW-0012">Acyltransferase</keyword>
<sequence>MQKEPQCCHKLWKNFAYLRQLFKEKLSHLQLLFSESPIFCFQLANPGNTLRVEKQLISAGIFAPAIRPPKVPTSRVRITIMANHHRKHIEKLVNVLGNL</sequence>
<dbReference type="EMBL" id="CAIY01000015">
    <property type="protein sequence ID" value="CCH66457.1"/>
    <property type="molecule type" value="Genomic_DNA"/>
</dbReference>
<dbReference type="InterPro" id="IPR015424">
    <property type="entry name" value="PyrdxlP-dep_Trfase"/>
</dbReference>
<reference evidence="1 2" key="1">
    <citation type="submission" date="2012-05" db="EMBL/GenBank/DDBJ databases">
        <authorList>
            <person name="Hilton J."/>
        </authorList>
    </citation>
    <scope>NUCLEOTIDE SEQUENCE [LARGE SCALE GENOMIC DNA]</scope>
    <source>
        <strain evidence="1 2">HH01</strain>
    </source>
</reference>
<dbReference type="EC" id="2.3.1.47" evidence="1"/>
<keyword evidence="2" id="KW-1185">Reference proteome</keyword>
<reference evidence="2" key="2">
    <citation type="submission" date="2016-01" db="EMBL/GenBank/DDBJ databases">
        <title>Diatom-associated endosymboitic cyanobacterium lacks core nitrogen metabolism enzymes.</title>
        <authorList>
            <person name="Hilton J.A."/>
            <person name="Foster R.A."/>
            <person name="Tripp H.J."/>
            <person name="Carter B.J."/>
            <person name="Zehr J.P."/>
            <person name="Villareal T.A."/>
        </authorList>
    </citation>
    <scope>NUCLEOTIDE SEQUENCE [LARGE SCALE GENOMIC DNA]</scope>
    <source>
        <strain evidence="2">HH01</strain>
    </source>
</reference>
<proteinExistence type="predicted"/>
<dbReference type="GO" id="GO:0008710">
    <property type="term" value="F:8-amino-7-oxononanoate synthase activity"/>
    <property type="evidence" value="ECO:0007669"/>
    <property type="project" value="UniProtKB-EC"/>
</dbReference>
<dbReference type="Proteomes" id="UP000053051">
    <property type="component" value="Unassembled WGS sequence"/>
</dbReference>
<evidence type="ECO:0000313" key="2">
    <source>
        <dbReference type="Proteomes" id="UP000053051"/>
    </source>
</evidence>
<gene>
    <name evidence="1" type="ORF">RINTHH_3020</name>
</gene>
<protein>
    <submittedName>
        <fullName evidence="1">8-amino-7-oxononanoate synthase</fullName>
        <ecNumber evidence="1">2.3.1.47</ecNumber>
    </submittedName>
</protein>
<dbReference type="SUPFAM" id="SSF53383">
    <property type="entry name" value="PLP-dependent transferases"/>
    <property type="match status" value="1"/>
</dbReference>